<keyword evidence="1" id="KW-0472">Membrane</keyword>
<dbReference type="AlphaFoldDB" id="A0A2M7XEC6"/>
<keyword evidence="1" id="KW-0812">Transmembrane</keyword>
<accession>A0A2M7XEC6</accession>
<protein>
    <submittedName>
        <fullName evidence="2">Uncharacterized protein</fullName>
    </submittedName>
</protein>
<reference evidence="3" key="1">
    <citation type="submission" date="2017-09" db="EMBL/GenBank/DDBJ databases">
        <title>Depth-based differentiation of microbial function through sediment-hosted aquifers and enrichment of novel symbionts in the deep terrestrial subsurface.</title>
        <authorList>
            <person name="Probst A.J."/>
            <person name="Ladd B."/>
            <person name="Jarett J.K."/>
            <person name="Geller-Mcgrath D.E."/>
            <person name="Sieber C.M.K."/>
            <person name="Emerson J.B."/>
            <person name="Anantharaman K."/>
            <person name="Thomas B.C."/>
            <person name="Malmstrom R."/>
            <person name="Stieglmeier M."/>
            <person name="Klingl A."/>
            <person name="Woyke T."/>
            <person name="Ryan C.M."/>
            <person name="Banfield J.F."/>
        </authorList>
    </citation>
    <scope>NUCLEOTIDE SEQUENCE [LARGE SCALE GENOMIC DNA]</scope>
</reference>
<comment type="caution">
    <text evidence="2">The sequence shown here is derived from an EMBL/GenBank/DDBJ whole genome shotgun (WGS) entry which is preliminary data.</text>
</comment>
<organism evidence="2 3">
    <name type="scientific">Candidatus Uhrbacteria bacterium CG_4_9_14_3_um_filter_50_9</name>
    <dbReference type="NCBI Taxonomy" id="1975035"/>
    <lineage>
        <taxon>Bacteria</taxon>
        <taxon>Candidatus Uhriibacteriota</taxon>
    </lineage>
</organism>
<dbReference type="EMBL" id="PFWU01000008">
    <property type="protein sequence ID" value="PJA46195.1"/>
    <property type="molecule type" value="Genomic_DNA"/>
</dbReference>
<feature type="transmembrane region" description="Helical" evidence="1">
    <location>
        <begin position="100"/>
        <end position="122"/>
    </location>
</feature>
<evidence type="ECO:0000256" key="1">
    <source>
        <dbReference type="SAM" id="Phobius"/>
    </source>
</evidence>
<sequence>MIVFFWILNFAISWFNAWVVGKSWNETKYNGGMGHFMNWMGGIMSAAGFTWCYLIVVALIGTALPESLLMDAEQVQAIQDAGGQIGPLVNQQMMEAFLNLGYIVVYFPIVGSGIAITLGAWANFYRSRTFGSGAVAAYDTAAMVYNIGSGIRHLPGAFDNVGRFFKSSDTKESSKLLVLFLVVGAALAGIITTVLIVRSSAASVRKDMAYRFRDAA</sequence>
<name>A0A2M7XEC6_9BACT</name>
<keyword evidence="1" id="KW-1133">Transmembrane helix</keyword>
<feature type="transmembrane region" description="Helical" evidence="1">
    <location>
        <begin position="36"/>
        <end position="60"/>
    </location>
</feature>
<proteinExistence type="predicted"/>
<evidence type="ECO:0000313" key="2">
    <source>
        <dbReference type="EMBL" id="PJA46195.1"/>
    </source>
</evidence>
<gene>
    <name evidence="2" type="ORF">CO174_00675</name>
</gene>
<feature type="transmembrane region" description="Helical" evidence="1">
    <location>
        <begin position="176"/>
        <end position="197"/>
    </location>
</feature>
<feature type="transmembrane region" description="Helical" evidence="1">
    <location>
        <begin position="6"/>
        <end position="24"/>
    </location>
</feature>
<dbReference type="Proteomes" id="UP000229385">
    <property type="component" value="Unassembled WGS sequence"/>
</dbReference>
<evidence type="ECO:0000313" key="3">
    <source>
        <dbReference type="Proteomes" id="UP000229385"/>
    </source>
</evidence>